<dbReference type="InterPro" id="IPR032466">
    <property type="entry name" value="Metal_Hydrolase"/>
</dbReference>
<keyword evidence="3" id="KW-0378">Hydrolase</keyword>
<dbReference type="EMBL" id="JAOVZO020000023">
    <property type="protein sequence ID" value="MDC8016168.1"/>
    <property type="molecule type" value="Genomic_DNA"/>
</dbReference>
<dbReference type="EC" id="3.4.13.-" evidence="3"/>
<keyword evidence="3" id="KW-0224">Dipeptidase</keyword>
<evidence type="ECO:0000259" key="2">
    <source>
        <dbReference type="Pfam" id="PF14200"/>
    </source>
</evidence>
<dbReference type="GO" id="GO:0070573">
    <property type="term" value="F:metallodipeptidase activity"/>
    <property type="evidence" value="ECO:0007669"/>
    <property type="project" value="InterPro"/>
</dbReference>
<feature type="signal peptide" evidence="1">
    <location>
        <begin position="1"/>
        <end position="29"/>
    </location>
</feature>
<proteinExistence type="predicted"/>
<keyword evidence="3" id="KW-0645">Protease</keyword>
<evidence type="ECO:0000313" key="4">
    <source>
        <dbReference type="Proteomes" id="UP001139971"/>
    </source>
</evidence>
<feature type="chain" id="PRO_5040867205" evidence="1">
    <location>
        <begin position="30"/>
        <end position="715"/>
    </location>
</feature>
<dbReference type="Gene3D" id="3.20.20.140">
    <property type="entry name" value="Metal-dependent hydrolases"/>
    <property type="match status" value="1"/>
</dbReference>
<dbReference type="InterPro" id="IPR008257">
    <property type="entry name" value="Pept_M19"/>
</dbReference>
<keyword evidence="4" id="KW-1185">Reference proteome</keyword>
<gene>
    <name evidence="3" type="ORF">OD750_026880</name>
</gene>
<dbReference type="RefSeq" id="WP_263542546.1">
    <property type="nucleotide sequence ID" value="NZ_JAOVZO020000023.1"/>
</dbReference>
<dbReference type="Gene3D" id="2.80.10.50">
    <property type="match status" value="1"/>
</dbReference>
<keyword evidence="1" id="KW-0732">Signal</keyword>
<dbReference type="SUPFAM" id="SSF51556">
    <property type="entry name" value="Metallo-dependent hydrolases"/>
    <property type="match status" value="1"/>
</dbReference>
<comment type="caution">
    <text evidence="3">The sequence shown here is derived from an EMBL/GenBank/DDBJ whole genome shotgun (WGS) entry which is preliminary data.</text>
</comment>
<dbReference type="Proteomes" id="UP001139971">
    <property type="component" value="Unassembled WGS sequence"/>
</dbReference>
<dbReference type="SUPFAM" id="SSF50370">
    <property type="entry name" value="Ricin B-like lectins"/>
    <property type="match status" value="1"/>
</dbReference>
<dbReference type="Pfam" id="PF01244">
    <property type="entry name" value="Peptidase_M19"/>
    <property type="match status" value="1"/>
</dbReference>
<dbReference type="CDD" id="cd00161">
    <property type="entry name" value="beta-trefoil_Ricin-like"/>
    <property type="match status" value="1"/>
</dbReference>
<name>A0A9X4BKX8_9GAMM</name>
<protein>
    <submittedName>
        <fullName evidence="3">Membrane dipeptidase</fullName>
        <ecNumber evidence="3">3.4.13.-</ecNumber>
    </submittedName>
</protein>
<evidence type="ECO:0000256" key="1">
    <source>
        <dbReference type="SAM" id="SignalP"/>
    </source>
</evidence>
<dbReference type="Pfam" id="PF14200">
    <property type="entry name" value="RicinB_lectin_2"/>
    <property type="match status" value="1"/>
</dbReference>
<sequence length="715" mass="77330">MKTQGIQRAPRLACLALAVLASLPLAAQANGGSFTFAPGKYFIKSGLASIYIDPVNGASAAGTLTNLRGKLNMSREVWEVVPAGGGWFYIKSELGRYLEVKGGSAAVGTRTQLADFTGDDRQRWAIEYEAAGPRWTVRSHVGTFLSALGGATASGTPTAMADGGRRTDQPPEQEWVFESAGTGFPLAGFVDMHTHPMSHLAFGGKLIHGAPDIQTLMPAFKSGNDCVKYDRPWVVDDALSTDNPTHGGVGIDNLCGDSLREIIVGELENELGAAHHHHSDGARGYPWFVGWPAYNDITHQTMWIDWIRRAHEGGLKVMVALAVNNETLAAAVMGPGDINGDDKKSADVQIQEMKDMALRHGDFMQIAYTPAQLRDIVRSGKLAVVLGMEVDNIGNFHDDGTIVKTGGTASETKVHAELQRLWDKGVRYQFPIHLIDNKFGGTALYEDFFNLSNFHINGTWWDLVCAGTDIKHRFVKNGFDAALAAARAVKLGIDPFDEPPAPPVCASGVGHRNAKDLSTLGEFAVKDMMKFGMLIDVDHMSAFAVDDVLDLAETFGYPVNSGHNGLREGAQASENDRSIDVYKRIVDVGGMIGLGHTGSATSFQQMYAKVLDAMKLKVIDPDRIGIGLGTDVNGLWPLPGPPTSASAKIGPSPYTFGFRTWNYDSHGVAHYGLIGDFVTSFSQLMTPEQSGNFQRSADDFATMWENAERARINVQ</sequence>
<feature type="domain" description="Ricin B lectin" evidence="2">
    <location>
        <begin position="78"/>
        <end position="158"/>
    </location>
</feature>
<organism evidence="3 4">
    <name type="scientific">Tahibacter soli</name>
    <dbReference type="NCBI Taxonomy" id="2983605"/>
    <lineage>
        <taxon>Bacteria</taxon>
        <taxon>Pseudomonadati</taxon>
        <taxon>Pseudomonadota</taxon>
        <taxon>Gammaproteobacteria</taxon>
        <taxon>Lysobacterales</taxon>
        <taxon>Rhodanobacteraceae</taxon>
        <taxon>Tahibacter</taxon>
    </lineage>
</organism>
<accession>A0A9X4BKX8</accession>
<dbReference type="GO" id="GO:0006508">
    <property type="term" value="P:proteolysis"/>
    <property type="evidence" value="ECO:0007669"/>
    <property type="project" value="InterPro"/>
</dbReference>
<dbReference type="InterPro" id="IPR035992">
    <property type="entry name" value="Ricin_B-like_lectins"/>
</dbReference>
<dbReference type="AlphaFoldDB" id="A0A9X4BKX8"/>
<evidence type="ECO:0000313" key="3">
    <source>
        <dbReference type="EMBL" id="MDC8016168.1"/>
    </source>
</evidence>
<reference evidence="3" key="1">
    <citation type="submission" date="2023-02" db="EMBL/GenBank/DDBJ databases">
        <title>Tahibacter soli sp. nov. isolated from soil.</title>
        <authorList>
            <person name="Baek J.H."/>
            <person name="Lee J.K."/>
            <person name="Choi D.G."/>
            <person name="Jeon C.O."/>
        </authorList>
    </citation>
    <scope>NUCLEOTIDE SEQUENCE</scope>
    <source>
        <strain evidence="3">BL</strain>
    </source>
</reference>
<dbReference type="InterPro" id="IPR000772">
    <property type="entry name" value="Ricin_B_lectin"/>
</dbReference>